<dbReference type="SUPFAM" id="SSF56281">
    <property type="entry name" value="Metallo-hydrolase/oxidoreductase"/>
    <property type="match status" value="1"/>
</dbReference>
<feature type="domain" description="Metallo-beta-lactamase" evidence="1">
    <location>
        <begin position="34"/>
        <end position="233"/>
    </location>
</feature>
<proteinExistence type="predicted"/>
<dbReference type="STRING" id="1817824.A2751_03160"/>
<reference evidence="2 3" key="1">
    <citation type="journal article" date="2016" name="Nat. Commun.">
        <title>Thousands of microbial genomes shed light on interconnected biogeochemical processes in an aquifer system.</title>
        <authorList>
            <person name="Anantharaman K."/>
            <person name="Brown C.T."/>
            <person name="Hug L.A."/>
            <person name="Sharon I."/>
            <person name="Castelle C.J."/>
            <person name="Probst A.J."/>
            <person name="Thomas B.C."/>
            <person name="Singh A."/>
            <person name="Wilkins M.J."/>
            <person name="Karaoz U."/>
            <person name="Brodie E.L."/>
            <person name="Williams K.H."/>
            <person name="Hubbard S.S."/>
            <person name="Banfield J.F."/>
        </authorList>
    </citation>
    <scope>NUCLEOTIDE SEQUENCE [LARGE SCALE GENOMIC DNA]</scope>
</reference>
<organism evidence="2 3">
    <name type="scientific">Candidatus Doudnabacteria bacterium RIFCSPHIGHO2_01_FULL_46_14</name>
    <dbReference type="NCBI Taxonomy" id="1817824"/>
    <lineage>
        <taxon>Bacteria</taxon>
        <taxon>Candidatus Doudnaibacteriota</taxon>
    </lineage>
</organism>
<dbReference type="InterPro" id="IPR001279">
    <property type="entry name" value="Metallo-B-lactamas"/>
</dbReference>
<dbReference type="EMBL" id="MFEK01000014">
    <property type="protein sequence ID" value="OGE78136.1"/>
    <property type="molecule type" value="Genomic_DNA"/>
</dbReference>
<dbReference type="PANTHER" id="PTHR46018:SF4">
    <property type="entry name" value="METALLO-HYDROLASE YHFI-RELATED"/>
    <property type="match status" value="1"/>
</dbReference>
<dbReference type="AlphaFoldDB" id="A0A1F5NKA8"/>
<evidence type="ECO:0000313" key="2">
    <source>
        <dbReference type="EMBL" id="OGE78136.1"/>
    </source>
</evidence>
<protein>
    <recommendedName>
        <fullName evidence="1">Metallo-beta-lactamase domain-containing protein</fullName>
    </recommendedName>
</protein>
<dbReference type="Proteomes" id="UP000176864">
    <property type="component" value="Unassembled WGS sequence"/>
</dbReference>
<evidence type="ECO:0000259" key="1">
    <source>
        <dbReference type="Pfam" id="PF12706"/>
    </source>
</evidence>
<sequence>MKITILGAGTDASNLPGIENRFPPGYFVELGTENILFECSEGVRFRLEQMGQDYTAIKHLAISHSHPDHYVLVPFYQSIHNNLNWSGRYDEPHLLNIYAPKNITREFWDMWRMHHPNFPEGLKTPKLNFITMPSECRVGDAKLSGFSVYHGKGLVPAVAYRLEAGGKVFAYSGDSGICDGVIEAARNADVFICETSAGIDDEKSGTVYGHLNPRQAGEVAKSAGAKQIVFVHYTGLDSDEAMIEDCKVSGFTGKVVVGKDFQVFEI</sequence>
<dbReference type="GO" id="GO:0042781">
    <property type="term" value="F:3'-tRNA processing endoribonuclease activity"/>
    <property type="evidence" value="ECO:0007669"/>
    <property type="project" value="TreeGrafter"/>
</dbReference>
<gene>
    <name evidence="2" type="ORF">A2751_03160</name>
</gene>
<evidence type="ECO:0000313" key="3">
    <source>
        <dbReference type="Proteomes" id="UP000176864"/>
    </source>
</evidence>
<dbReference type="InterPro" id="IPR036866">
    <property type="entry name" value="RibonucZ/Hydroxyglut_hydro"/>
</dbReference>
<name>A0A1F5NKA8_9BACT</name>
<dbReference type="PANTHER" id="PTHR46018">
    <property type="entry name" value="ZINC PHOSPHODIESTERASE ELAC PROTEIN 1"/>
    <property type="match status" value="1"/>
</dbReference>
<accession>A0A1F5NKA8</accession>
<dbReference type="Pfam" id="PF12706">
    <property type="entry name" value="Lactamase_B_2"/>
    <property type="match status" value="1"/>
</dbReference>
<comment type="caution">
    <text evidence="2">The sequence shown here is derived from an EMBL/GenBank/DDBJ whole genome shotgun (WGS) entry which is preliminary data.</text>
</comment>
<dbReference type="Gene3D" id="3.60.15.10">
    <property type="entry name" value="Ribonuclease Z/Hydroxyacylglutathione hydrolase-like"/>
    <property type="match status" value="1"/>
</dbReference>